<dbReference type="InterPro" id="IPR000210">
    <property type="entry name" value="BTB/POZ_dom"/>
</dbReference>
<feature type="compositionally biased region" description="Basic residues" evidence="1">
    <location>
        <begin position="627"/>
        <end position="636"/>
    </location>
</feature>
<dbReference type="Ensembl" id="ENSGACT00000031883.1">
    <property type="protein sequence ID" value="ENSGACP00000030746.1"/>
    <property type="gene ID" value="ENSGACG00000027016.1"/>
</dbReference>
<feature type="compositionally biased region" description="Pro residues" evidence="1">
    <location>
        <begin position="560"/>
        <end position="571"/>
    </location>
</feature>
<evidence type="ECO:0000313" key="3">
    <source>
        <dbReference type="Ensembl" id="ENSGACP00000030746.1"/>
    </source>
</evidence>
<name>A0AAQ4NWA7_GASAC</name>
<feature type="region of interest" description="Disordered" evidence="1">
    <location>
        <begin position="197"/>
        <end position="229"/>
    </location>
</feature>
<dbReference type="GO" id="GO:0032968">
    <property type="term" value="P:positive regulation of transcription elongation by RNA polymerase II"/>
    <property type="evidence" value="ECO:0007669"/>
    <property type="project" value="InterPro"/>
</dbReference>
<dbReference type="GeneTree" id="ENSGT00940000171111"/>
<dbReference type="AlphaFoldDB" id="A0AAQ4NWA7"/>
<dbReference type="RefSeq" id="XP_040029609.1">
    <property type="nucleotide sequence ID" value="XM_040173675.1"/>
</dbReference>
<reference evidence="3 4" key="1">
    <citation type="journal article" date="2021" name="G3 (Bethesda)">
        <title>Improved contiguity of the threespine stickleback genome using long-read sequencing.</title>
        <authorList>
            <person name="Nath S."/>
            <person name="Shaw D.E."/>
            <person name="White M.A."/>
        </authorList>
    </citation>
    <scope>NUCLEOTIDE SEQUENCE [LARGE SCALE GENOMIC DNA]</scope>
    <source>
        <strain evidence="3 4">Lake Benthic</strain>
    </source>
</reference>
<dbReference type="InterPro" id="IPR042915">
    <property type="entry name" value="BTBD18"/>
</dbReference>
<feature type="region of interest" description="Disordered" evidence="1">
    <location>
        <begin position="689"/>
        <end position="794"/>
    </location>
</feature>
<feature type="region of interest" description="Disordered" evidence="1">
    <location>
        <begin position="820"/>
        <end position="944"/>
    </location>
</feature>
<feature type="region of interest" description="Disordered" evidence="1">
    <location>
        <begin position="498"/>
        <end position="572"/>
    </location>
</feature>
<accession>A0AAQ4NWA7</accession>
<feature type="domain" description="BTB" evidence="2">
    <location>
        <begin position="103"/>
        <end position="172"/>
    </location>
</feature>
<dbReference type="Proteomes" id="UP000007635">
    <property type="component" value="Chromosome IV"/>
</dbReference>
<reference evidence="3" key="3">
    <citation type="submission" date="2025-09" db="UniProtKB">
        <authorList>
            <consortium name="Ensembl"/>
        </authorList>
    </citation>
    <scope>IDENTIFICATION</scope>
</reference>
<feature type="compositionally biased region" description="Basic and acidic residues" evidence="1">
    <location>
        <begin position="197"/>
        <end position="210"/>
    </location>
</feature>
<feature type="region of interest" description="Disordered" evidence="1">
    <location>
        <begin position="593"/>
        <end position="654"/>
    </location>
</feature>
<evidence type="ECO:0000256" key="1">
    <source>
        <dbReference type="SAM" id="MobiDB-lite"/>
    </source>
</evidence>
<dbReference type="PANTHER" id="PTHR47639:SF1">
    <property type="entry name" value="BTB_POZ DOMAIN-CONTAINING PROTEIN 18"/>
    <property type="match status" value="1"/>
</dbReference>
<keyword evidence="4" id="KW-1185">Reference proteome</keyword>
<dbReference type="Pfam" id="PF00651">
    <property type="entry name" value="BTB"/>
    <property type="match status" value="1"/>
</dbReference>
<feature type="compositionally biased region" description="Basic and acidic residues" evidence="1">
    <location>
        <begin position="826"/>
        <end position="842"/>
    </location>
</feature>
<feature type="compositionally biased region" description="Acidic residues" evidence="1">
    <location>
        <begin position="932"/>
        <end position="944"/>
    </location>
</feature>
<reference evidence="3" key="2">
    <citation type="submission" date="2025-08" db="UniProtKB">
        <authorList>
            <consortium name="Ensembl"/>
        </authorList>
    </citation>
    <scope>IDENTIFICATION</scope>
</reference>
<evidence type="ECO:0000259" key="2">
    <source>
        <dbReference type="PROSITE" id="PS50097"/>
    </source>
</evidence>
<dbReference type="Gene3D" id="3.30.710.10">
    <property type="entry name" value="Potassium Channel Kv1.1, Chain A"/>
    <property type="match status" value="1"/>
</dbReference>
<dbReference type="PANTHER" id="PTHR47639">
    <property type="entry name" value="BTB/POZ DOMAIN-CONTAINING PROTEIN 18"/>
    <property type="match status" value="1"/>
</dbReference>
<proteinExistence type="predicted"/>
<organism evidence="3 4">
    <name type="scientific">Gasterosteus aculeatus aculeatus</name>
    <name type="common">three-spined stickleback</name>
    <dbReference type="NCBI Taxonomy" id="481459"/>
    <lineage>
        <taxon>Eukaryota</taxon>
        <taxon>Metazoa</taxon>
        <taxon>Chordata</taxon>
        <taxon>Craniata</taxon>
        <taxon>Vertebrata</taxon>
        <taxon>Euteleostomi</taxon>
        <taxon>Actinopterygii</taxon>
        <taxon>Neopterygii</taxon>
        <taxon>Teleostei</taxon>
        <taxon>Neoteleostei</taxon>
        <taxon>Acanthomorphata</taxon>
        <taxon>Eupercaria</taxon>
        <taxon>Perciformes</taxon>
        <taxon>Cottioidei</taxon>
        <taxon>Gasterosteales</taxon>
        <taxon>Gasterosteidae</taxon>
        <taxon>Gasterosteus</taxon>
    </lineage>
</organism>
<feature type="compositionally biased region" description="Low complexity" evidence="1">
    <location>
        <begin position="731"/>
        <end position="744"/>
    </location>
</feature>
<dbReference type="InterPro" id="IPR011333">
    <property type="entry name" value="SKP1/BTB/POZ_sf"/>
</dbReference>
<dbReference type="GeneID" id="120817437"/>
<evidence type="ECO:0000313" key="4">
    <source>
        <dbReference type="Proteomes" id="UP000007635"/>
    </source>
</evidence>
<feature type="region of interest" description="Disordered" evidence="1">
    <location>
        <begin position="386"/>
        <end position="438"/>
    </location>
</feature>
<protein>
    <recommendedName>
        <fullName evidence="2">BTB domain-containing protein</fullName>
    </recommendedName>
</protein>
<dbReference type="PROSITE" id="PS50097">
    <property type="entry name" value="BTB"/>
    <property type="match status" value="1"/>
</dbReference>
<dbReference type="SUPFAM" id="SSF54695">
    <property type="entry name" value="POZ domain"/>
    <property type="match status" value="1"/>
</dbReference>
<sequence>MLAPMLAQRPRVTGGLAAVFHTTYSWRAGERPAPWWRSDMCRCHLGDVDLWMTSSKRPEEIKKTDFIGSVKTVTGEMWRYQKPGFQALLLAELQRQQQGRQFCDTLLKTEGVSVPAHSCILSAISPHIASALSSAPPLLAGQSRLLEFRALRACTLLNVVRLVYSGEMAGEGGEEEKQQAISAAAELGIHGLVEVTKERDGEGRREEGRRTGMSAQTEAPVPGRNEGQEGRWTREVTNGSVFLWKETTSSSGKKDTWTQTEELQVASAPPSHTAASFETIDMAAFQGLRPGDSHLALPQVPYVPLSLIYLPEENQIHPPPPQTFDPYSSHVATGPVDLQSLWADPQGAALDLDVTAAKEREVKWLEQFQGNIPGYISYYLNPEEEEEEEEDGFVGGRARRRRSAGQGGARRAGTGERRDRRPRAKAGGRGRFPQRVDVQEVGASRLHKVFLQRSRSSRAGQGGGAVGRKLDLKTRELLRLAKTRKGRGKVWEFSQSGDVLTNSECGGGGRRRSRGGNTQQFNQDGLPVARARRARAKPAASVSFSSPSPSPAASTRPPSLCLPPLPLPPQEEQPEHLGRLLEEAMVGLDILPISHSAPHSRPPPPAVGGGNATRGNTLVQKKECRRAPRRGLRRSTRVAAKAGGGATSNGELPVLQQQGEGELSEVLENLLQTFEQHVNSCTARAAEEAGGESCQATPPKNTEEAPPKKRRRGKKTDYPFSLERKTPRKPAASSVAMAADAAAAARRDEQLRQMPVVKLERSGPLPDRVALPKRSCPEVKSRTKAKAGSPSVKYGRQSLVMEPYPIRSRLAGAHVAEPCRISRGPPEAKPHCCPDNGNKEPRLGQAEDGSTREQTETPDVDGVPEDDRCRGGKAPTLSHLVKEAPSVSPRVRSAQEESVRPAGGWEEDEDIDVIGTSVPIPEPVLISWSSGGEEEDGDEDIEVV</sequence>
<feature type="compositionally biased region" description="Low complexity" evidence="1">
    <location>
        <begin position="537"/>
        <end position="559"/>
    </location>
</feature>